<evidence type="ECO:0000256" key="1">
    <source>
        <dbReference type="SAM" id="Coils"/>
    </source>
</evidence>
<organism evidence="3 4">
    <name type="scientific">Chrysophaeum taylorii</name>
    <dbReference type="NCBI Taxonomy" id="2483200"/>
    <lineage>
        <taxon>Eukaryota</taxon>
        <taxon>Sar</taxon>
        <taxon>Stramenopiles</taxon>
        <taxon>Ochrophyta</taxon>
        <taxon>Pelagophyceae</taxon>
        <taxon>Pelagomonadales</taxon>
        <taxon>Pelagomonadaceae</taxon>
        <taxon>Chrysophaeum</taxon>
    </lineage>
</organism>
<dbReference type="GO" id="GO:0003676">
    <property type="term" value="F:nucleic acid binding"/>
    <property type="evidence" value="ECO:0007669"/>
    <property type="project" value="InterPro"/>
</dbReference>
<dbReference type="AlphaFoldDB" id="A0AAD7UIQ1"/>
<keyword evidence="4" id="KW-1185">Reference proteome</keyword>
<dbReference type="Pfam" id="PF01585">
    <property type="entry name" value="G-patch"/>
    <property type="match status" value="1"/>
</dbReference>
<dbReference type="GO" id="GO:0000390">
    <property type="term" value="P:spliceosomal complex disassembly"/>
    <property type="evidence" value="ECO:0007669"/>
    <property type="project" value="InterPro"/>
</dbReference>
<comment type="caution">
    <text evidence="3">The sequence shown here is derived from an EMBL/GenBank/DDBJ whole genome shotgun (WGS) entry which is preliminary data.</text>
</comment>
<gene>
    <name evidence="3" type="ORF">CTAYLR_000577</name>
</gene>
<proteinExistence type="predicted"/>
<dbReference type="PANTHER" id="PTHR23329">
    <property type="entry name" value="TUFTELIN-INTERACTING PROTEIN 11-RELATED"/>
    <property type="match status" value="1"/>
</dbReference>
<dbReference type="SMART" id="SM00443">
    <property type="entry name" value="G_patch"/>
    <property type="match status" value="1"/>
</dbReference>
<dbReference type="GO" id="GO:0071008">
    <property type="term" value="C:U2-type post-mRNA release spliceosomal complex"/>
    <property type="evidence" value="ECO:0007669"/>
    <property type="project" value="TreeGrafter"/>
</dbReference>
<dbReference type="EMBL" id="JAQMWT010000309">
    <property type="protein sequence ID" value="KAJ8605818.1"/>
    <property type="molecule type" value="Genomic_DNA"/>
</dbReference>
<dbReference type="InterPro" id="IPR000467">
    <property type="entry name" value="G_patch_dom"/>
</dbReference>
<evidence type="ECO:0000259" key="2">
    <source>
        <dbReference type="SMART" id="SM00443"/>
    </source>
</evidence>
<dbReference type="Proteomes" id="UP001230188">
    <property type="component" value="Unassembled WGS sequence"/>
</dbReference>
<accession>A0AAD7UIQ1</accession>
<name>A0AAD7UIQ1_9STRA</name>
<keyword evidence="1" id="KW-0175">Coiled coil</keyword>
<feature type="domain" description="G-patch" evidence="2">
    <location>
        <begin position="11"/>
        <end position="55"/>
    </location>
</feature>
<evidence type="ECO:0000313" key="3">
    <source>
        <dbReference type="EMBL" id="KAJ8605818.1"/>
    </source>
</evidence>
<evidence type="ECO:0000313" key="4">
    <source>
        <dbReference type="Proteomes" id="UP001230188"/>
    </source>
</evidence>
<sequence>MGVVQRPSWEKHTKGIGFGLLEKMGFKGRLGKDETGVTAALEVSFRTGNRGLGYDNNNKKNELAEAKEAEIIEERKRGYARLLEEVEAARGVAKKRVLEAKLRLEAEASRGRELRRELKSALDAVSGTGWKRQLLAEAKPTPASVRAVRDAFGVDAMEVCGVASLLRSEVARWDPFGDPMLPARLRVEWGDAAIKFFAEKRYEALSGAVDWRDNRVYELCACFELDARAARLVSSRAQTALFLPLLPKPEADVLRSRLVPLVDLGVLLRAGRFEDAIDWYLDRRDVLRQTALASRALRMIDDRRPEHPAGSRE</sequence>
<dbReference type="PANTHER" id="PTHR23329:SF1">
    <property type="entry name" value="TUFTELIN-INTERACTING PROTEIN 11"/>
    <property type="match status" value="1"/>
</dbReference>
<protein>
    <recommendedName>
        <fullName evidence="2">G-patch domain-containing protein</fullName>
    </recommendedName>
</protein>
<dbReference type="InterPro" id="IPR045211">
    <property type="entry name" value="TFP11/STIP/Ntr1"/>
</dbReference>
<reference evidence="3" key="1">
    <citation type="submission" date="2023-01" db="EMBL/GenBank/DDBJ databases">
        <title>Metagenome sequencing of chrysophaentin producing Chrysophaeum taylorii.</title>
        <authorList>
            <person name="Davison J."/>
            <person name="Bewley C."/>
        </authorList>
    </citation>
    <scope>NUCLEOTIDE SEQUENCE</scope>
    <source>
        <strain evidence="3">NIES-1699</strain>
    </source>
</reference>
<feature type="coiled-coil region" evidence="1">
    <location>
        <begin position="56"/>
        <end position="89"/>
    </location>
</feature>